<reference evidence="2 3" key="1">
    <citation type="submission" date="2019-09" db="EMBL/GenBank/DDBJ databases">
        <title>Taxonomy of Antarctic Massilia spp.: description of Massilia rubra sp. nov., Massilia aquatica sp. nov., Massilia mucilaginosa sp. nov., Massilia frigida sp. nov. isolated from streams, lakes and regoliths.</title>
        <authorList>
            <person name="Holochova P."/>
            <person name="Sedlacek I."/>
            <person name="Kralova S."/>
            <person name="Maslanova I."/>
            <person name="Busse H.-J."/>
            <person name="Stankova E."/>
            <person name="Vrbovska V."/>
            <person name="Kovarovic V."/>
            <person name="Bartak M."/>
            <person name="Svec P."/>
            <person name="Pantucek R."/>
        </authorList>
    </citation>
    <scope>NUCLEOTIDE SEQUENCE [LARGE SCALE GENOMIC DNA]</scope>
    <source>
        <strain evidence="2 3">CCM 8693</strain>
    </source>
</reference>
<dbReference type="RefSeq" id="WP_167079813.1">
    <property type="nucleotide sequence ID" value="NZ_VVIW01000023.1"/>
</dbReference>
<dbReference type="Proteomes" id="UP000819052">
    <property type="component" value="Unassembled WGS sequence"/>
</dbReference>
<evidence type="ECO:0000313" key="3">
    <source>
        <dbReference type="Proteomes" id="UP000819052"/>
    </source>
</evidence>
<gene>
    <name evidence="2" type="ORF">F1609_26800</name>
</gene>
<keyword evidence="3" id="KW-1185">Reference proteome</keyword>
<feature type="chain" id="PRO_5046521449" evidence="1">
    <location>
        <begin position="24"/>
        <end position="211"/>
    </location>
</feature>
<evidence type="ECO:0000313" key="2">
    <source>
        <dbReference type="EMBL" id="NHZ43747.1"/>
    </source>
</evidence>
<proteinExistence type="predicted"/>
<protein>
    <submittedName>
        <fullName evidence="2">Uncharacterized protein</fullName>
    </submittedName>
</protein>
<name>A0ABX0MG28_9BURK</name>
<organism evidence="2 3">
    <name type="scientific">Massilia aquatica</name>
    <dbReference type="NCBI Taxonomy" id="2609000"/>
    <lineage>
        <taxon>Bacteria</taxon>
        <taxon>Pseudomonadati</taxon>
        <taxon>Pseudomonadota</taxon>
        <taxon>Betaproteobacteria</taxon>
        <taxon>Burkholderiales</taxon>
        <taxon>Oxalobacteraceae</taxon>
        <taxon>Telluria group</taxon>
        <taxon>Massilia</taxon>
    </lineage>
</organism>
<evidence type="ECO:0000256" key="1">
    <source>
        <dbReference type="SAM" id="SignalP"/>
    </source>
</evidence>
<comment type="caution">
    <text evidence="2">The sequence shown here is derived from an EMBL/GenBank/DDBJ whole genome shotgun (WGS) entry which is preliminary data.</text>
</comment>
<keyword evidence="1" id="KW-0732">Signal</keyword>
<feature type="signal peptide" evidence="1">
    <location>
        <begin position="1"/>
        <end position="23"/>
    </location>
</feature>
<accession>A0ABX0MG28</accession>
<dbReference type="EMBL" id="VVIW01000023">
    <property type="protein sequence ID" value="NHZ43747.1"/>
    <property type="molecule type" value="Genomic_DNA"/>
</dbReference>
<sequence length="211" mass="23693">MKKHLAAALITIIGLGTVAPASALGKFSRACRFDTLPSGSKGVLTAFFIHQGASMDFDDLAARSNHQQSYYWINEALTTDYFNVRYYLFATMSIYRKNLSGASGYNRYQTYSSNWSVNQVKKEIRNNPKFSPYYVNRGPTPLYNARAGDPRILIYWYMDSDNTPVPDGQLMVVGRHFYYDSQSGAQLDLGESKATNCNTGNFGVGTSLFDW</sequence>